<evidence type="ECO:0000313" key="2">
    <source>
        <dbReference type="EMBL" id="MFD2256766.1"/>
    </source>
</evidence>
<dbReference type="RefSeq" id="WP_386820055.1">
    <property type="nucleotide sequence ID" value="NZ_JBHUIT010000012.1"/>
</dbReference>
<gene>
    <name evidence="2" type="ORF">ACFSSA_08770</name>
</gene>
<comment type="caution">
    <text evidence="2">The sequence shown here is derived from an EMBL/GenBank/DDBJ whole genome shotgun (WGS) entry which is preliminary data.</text>
</comment>
<sequence length="223" mass="23670">MNFKNYSNALLGAAILASTSASQAALVADFTESFSSAGSISTWTAFNETSDLSWNDGSIKVDRNRLDTTGDGFLQIGKNTDAKVVVGAYFNLGTVDTSDVGRTVSIDFSYERLNEGLSLTPQFRLDETNLTVGTIIDFFSAGNDPGAGNGLYSSVAGGAYSYTIAAEDVDKELSIAFSFYESTTARTRILGIDAVSFTNVPEPSVISLGSLASLGLLRRKRKS</sequence>
<evidence type="ECO:0000313" key="3">
    <source>
        <dbReference type="Proteomes" id="UP001597375"/>
    </source>
</evidence>
<feature type="chain" id="PRO_5047069867" description="PEP-CTERM sorting domain-containing protein" evidence="1">
    <location>
        <begin position="25"/>
        <end position="223"/>
    </location>
</feature>
<feature type="signal peptide" evidence="1">
    <location>
        <begin position="1"/>
        <end position="24"/>
    </location>
</feature>
<accession>A0ABW5D7N3</accession>
<evidence type="ECO:0008006" key="4">
    <source>
        <dbReference type="Google" id="ProtNLM"/>
    </source>
</evidence>
<dbReference type="EMBL" id="JBHUIT010000012">
    <property type="protein sequence ID" value="MFD2256766.1"/>
    <property type="molecule type" value="Genomic_DNA"/>
</dbReference>
<dbReference type="Proteomes" id="UP001597375">
    <property type="component" value="Unassembled WGS sequence"/>
</dbReference>
<name>A0ABW5D7N3_9BACT</name>
<keyword evidence="3" id="KW-1185">Reference proteome</keyword>
<reference evidence="3" key="1">
    <citation type="journal article" date="2019" name="Int. J. Syst. Evol. Microbiol.">
        <title>The Global Catalogue of Microorganisms (GCM) 10K type strain sequencing project: providing services to taxonomists for standard genome sequencing and annotation.</title>
        <authorList>
            <consortium name="The Broad Institute Genomics Platform"/>
            <consortium name="The Broad Institute Genome Sequencing Center for Infectious Disease"/>
            <person name="Wu L."/>
            <person name="Ma J."/>
        </authorList>
    </citation>
    <scope>NUCLEOTIDE SEQUENCE [LARGE SCALE GENOMIC DNA]</scope>
    <source>
        <strain evidence="3">CGMCC 4.7106</strain>
    </source>
</reference>
<protein>
    <recommendedName>
        <fullName evidence="4">PEP-CTERM sorting domain-containing protein</fullName>
    </recommendedName>
</protein>
<keyword evidence="1" id="KW-0732">Signal</keyword>
<evidence type="ECO:0000256" key="1">
    <source>
        <dbReference type="SAM" id="SignalP"/>
    </source>
</evidence>
<proteinExistence type="predicted"/>
<organism evidence="2 3">
    <name type="scientific">Luteolibacter algae</name>
    <dbReference type="NCBI Taxonomy" id="454151"/>
    <lineage>
        <taxon>Bacteria</taxon>
        <taxon>Pseudomonadati</taxon>
        <taxon>Verrucomicrobiota</taxon>
        <taxon>Verrucomicrobiia</taxon>
        <taxon>Verrucomicrobiales</taxon>
        <taxon>Verrucomicrobiaceae</taxon>
        <taxon>Luteolibacter</taxon>
    </lineage>
</organism>